<evidence type="ECO:0000256" key="4">
    <source>
        <dbReference type="ARBA" id="ARBA00022627"/>
    </source>
</evidence>
<dbReference type="InterPro" id="IPR003085">
    <property type="entry name" value="AcuC"/>
</dbReference>
<dbReference type="InterPro" id="IPR023801">
    <property type="entry name" value="His_deacetylse_dom"/>
</dbReference>
<sequence>MKCPATFVFSNNTLSYHFHEDHPLNQKRVLLSKELLEDSGQLPAKSIIHPRKATEDEIALFHDLSYIQAIKKAGTGQLSSGEGLQFGLGTEDTPIFPNMHEAASYVVGGTLTAVDAVMEEKASHALHLGGGLHHGFKRKAAGFCIYNDGAVAIKYLRKHYDVKVLYVDTDAHHGDGVQWAFYDDPNVCTLSIHETGRYLFPGTGNLNERGIKQGHGYSFNLPLDAFTEDESFISVYNSAIREVAEFFKPDVIVTQNGADAHCYDPLTHLCSTMKIFEHIPKVAHEIAHSYCDGKWIALGGGGYDMWRVVPRAWGQLWNVMHTGNPLKGSLPSNWLEKWKESSPVSLPKTWEDEQDIVSIPRRLEITEKNEKSLASMLKYTKKIL</sequence>
<evidence type="ECO:0000313" key="6">
    <source>
        <dbReference type="EMBL" id="MFD2627859.1"/>
    </source>
</evidence>
<dbReference type="EMBL" id="JBHUMX010000007">
    <property type="protein sequence ID" value="MFD2627859.1"/>
    <property type="molecule type" value="Genomic_DNA"/>
</dbReference>
<evidence type="ECO:0000259" key="5">
    <source>
        <dbReference type="Pfam" id="PF00850"/>
    </source>
</evidence>
<evidence type="ECO:0000256" key="3">
    <source>
        <dbReference type="ARBA" id="ARBA00020218"/>
    </source>
</evidence>
<dbReference type="SUPFAM" id="SSF52768">
    <property type="entry name" value="Arginase/deacetylase"/>
    <property type="match status" value="1"/>
</dbReference>
<organism evidence="6 7">
    <name type="scientific">Oceanobacillus kapialis</name>
    <dbReference type="NCBI Taxonomy" id="481353"/>
    <lineage>
        <taxon>Bacteria</taxon>
        <taxon>Bacillati</taxon>
        <taxon>Bacillota</taxon>
        <taxon>Bacilli</taxon>
        <taxon>Bacillales</taxon>
        <taxon>Bacillaceae</taxon>
        <taxon>Oceanobacillus</taxon>
    </lineage>
</organism>
<dbReference type="Pfam" id="PF00850">
    <property type="entry name" value="Hist_deacetyl"/>
    <property type="match status" value="1"/>
</dbReference>
<gene>
    <name evidence="6" type="ORF">ACFSUN_03500</name>
</gene>
<dbReference type="InterPro" id="IPR000286">
    <property type="entry name" value="HDACs"/>
</dbReference>
<comment type="caution">
    <text evidence="6">The sequence shown here is derived from an EMBL/GenBank/DDBJ whole genome shotgun (WGS) entry which is preliminary data.</text>
</comment>
<dbReference type="Gene3D" id="3.40.800.20">
    <property type="entry name" value="Histone deacetylase domain"/>
    <property type="match status" value="1"/>
</dbReference>
<name>A0ABW5PX36_9BACI</name>
<keyword evidence="4" id="KW-0006">Acetoin catabolism</keyword>
<dbReference type="InterPro" id="IPR037138">
    <property type="entry name" value="His_deacetylse_dom_sf"/>
</dbReference>
<evidence type="ECO:0000256" key="1">
    <source>
        <dbReference type="ARBA" id="ARBA00005101"/>
    </source>
</evidence>
<dbReference type="CDD" id="cd09994">
    <property type="entry name" value="HDAC_AcuC_like"/>
    <property type="match status" value="1"/>
</dbReference>
<dbReference type="PRINTS" id="PR01270">
    <property type="entry name" value="HDASUPER"/>
</dbReference>
<evidence type="ECO:0000256" key="2">
    <source>
        <dbReference type="ARBA" id="ARBA00005947"/>
    </source>
</evidence>
<dbReference type="PRINTS" id="PR01272">
    <property type="entry name" value="ACUCPROTEIN"/>
</dbReference>
<dbReference type="PANTHER" id="PTHR10625">
    <property type="entry name" value="HISTONE DEACETYLASE HDAC1-RELATED"/>
    <property type="match status" value="1"/>
</dbReference>
<feature type="domain" description="Histone deacetylase" evidence="5">
    <location>
        <begin position="22"/>
        <end position="319"/>
    </location>
</feature>
<keyword evidence="7" id="KW-1185">Reference proteome</keyword>
<dbReference type="InterPro" id="IPR023696">
    <property type="entry name" value="Ureohydrolase_dom_sf"/>
</dbReference>
<evidence type="ECO:0000313" key="7">
    <source>
        <dbReference type="Proteomes" id="UP001597451"/>
    </source>
</evidence>
<reference evidence="7" key="1">
    <citation type="journal article" date="2019" name="Int. J. Syst. Evol. Microbiol.">
        <title>The Global Catalogue of Microorganisms (GCM) 10K type strain sequencing project: providing services to taxonomists for standard genome sequencing and annotation.</title>
        <authorList>
            <consortium name="The Broad Institute Genomics Platform"/>
            <consortium name="The Broad Institute Genome Sequencing Center for Infectious Disease"/>
            <person name="Wu L."/>
            <person name="Ma J."/>
        </authorList>
    </citation>
    <scope>NUCLEOTIDE SEQUENCE [LARGE SCALE GENOMIC DNA]</scope>
    <source>
        <strain evidence="7">TISTR 1858</strain>
    </source>
</reference>
<dbReference type="RefSeq" id="WP_379560525.1">
    <property type="nucleotide sequence ID" value="NZ_CP085256.1"/>
</dbReference>
<comment type="similarity">
    <text evidence="2">Belongs to the histone deacetylase family.</text>
</comment>
<protein>
    <recommendedName>
        <fullName evidence="3">Acetoin utilization protein AcuC</fullName>
    </recommendedName>
</protein>
<proteinExistence type="inferred from homology"/>
<dbReference type="Proteomes" id="UP001597451">
    <property type="component" value="Unassembled WGS sequence"/>
</dbReference>
<accession>A0ABW5PX36</accession>
<comment type="pathway">
    <text evidence="1">Ketone degradation; acetoin degradation.</text>
</comment>
<dbReference type="PANTHER" id="PTHR10625:SF10">
    <property type="entry name" value="HISTONE DEACETYLASE HDAC1"/>
    <property type="match status" value="1"/>
</dbReference>